<dbReference type="AlphaFoldDB" id="A0AAE6Z2K0"/>
<comment type="similarity">
    <text evidence="1 8 11">Belongs to the DnaA family.</text>
</comment>
<dbReference type="PRINTS" id="PR00051">
    <property type="entry name" value="DNAA"/>
</dbReference>
<comment type="function">
    <text evidence="8 10">Plays an essential role in the initiation and regulation of chromosomal replication. ATP-DnaA binds to the origin of replication (oriC) to initiate formation of the DNA replication initiation complex once per cell cycle. Binds the DnaA box (a 9 base pair repeat at the origin) and separates the double-stranded (ds)DNA. Forms a right-handed helical filament on oriC DNA; dsDNA binds to the exterior of the filament while single-stranded (ss)DNA is stabiized in the filament's interior. The ATP-DnaA-oriC complex binds and stabilizes one strand of the AT-rich DNA unwinding element (DUE), permitting loading of DNA polymerase. After initiation quickly degrades to an ADP-DnaA complex that is not apt for DNA replication. Binds acidic phospholipids.</text>
</comment>
<keyword evidence="2 8" id="KW-0963">Cytoplasm</keyword>
<evidence type="ECO:0000256" key="2">
    <source>
        <dbReference type="ARBA" id="ARBA00022490"/>
    </source>
</evidence>
<dbReference type="Pfam" id="PF11638">
    <property type="entry name" value="DnaA_N"/>
    <property type="match status" value="1"/>
</dbReference>
<dbReference type="InterPro" id="IPR003593">
    <property type="entry name" value="AAA+_ATPase"/>
</dbReference>
<dbReference type="SMART" id="SM00382">
    <property type="entry name" value="AAA"/>
    <property type="match status" value="1"/>
</dbReference>
<dbReference type="FunFam" id="1.10.8.60:FF:000003">
    <property type="entry name" value="Chromosomal replication initiator protein DnaA"/>
    <property type="match status" value="1"/>
</dbReference>
<comment type="caution">
    <text evidence="8">Lacks conserved residue(s) required for the propagation of feature annotation.</text>
</comment>
<keyword evidence="5 8" id="KW-0067">ATP-binding</keyword>
<comment type="domain">
    <text evidence="8">Domain I is involved in oligomerization and binding regulators, domain II is flexibile and of varying length in different bacteria, domain III forms the AAA+ region, while domain IV binds dsDNA.</text>
</comment>
<dbReference type="GO" id="GO:0008289">
    <property type="term" value="F:lipid binding"/>
    <property type="evidence" value="ECO:0007669"/>
    <property type="project" value="UniProtKB-KW"/>
</dbReference>
<dbReference type="FunFam" id="1.10.1750.10:FF:000001">
    <property type="entry name" value="Chromosomal replication initiator protein DnaA"/>
    <property type="match status" value="1"/>
</dbReference>
<dbReference type="GO" id="GO:0006275">
    <property type="term" value="P:regulation of DNA replication"/>
    <property type="evidence" value="ECO:0007669"/>
    <property type="project" value="UniProtKB-UniRule"/>
</dbReference>
<dbReference type="EMBL" id="CP033622">
    <property type="protein sequence ID" value="QIZ53041.1"/>
    <property type="molecule type" value="Genomic_DNA"/>
</dbReference>
<dbReference type="FunFam" id="3.40.50.300:FF:000103">
    <property type="entry name" value="Chromosomal replication initiator protein DnaA"/>
    <property type="match status" value="1"/>
</dbReference>
<dbReference type="InterPro" id="IPR020591">
    <property type="entry name" value="Chromosome_initiator_DnaA-like"/>
</dbReference>
<dbReference type="InterPro" id="IPR013317">
    <property type="entry name" value="DnaA_dom"/>
</dbReference>
<dbReference type="Pfam" id="PF00308">
    <property type="entry name" value="Bac_DnaA"/>
    <property type="match status" value="1"/>
</dbReference>
<dbReference type="PANTHER" id="PTHR30050:SF2">
    <property type="entry name" value="CHROMOSOMAL REPLICATION INITIATOR PROTEIN DNAA"/>
    <property type="match status" value="1"/>
</dbReference>
<dbReference type="NCBIfam" id="TIGR00362">
    <property type="entry name" value="DnaA"/>
    <property type="match status" value="1"/>
</dbReference>
<name>A0AAE6Z2K0_9GAMM</name>
<feature type="binding site" evidence="8">
    <location>
        <position position="174"/>
    </location>
    <ligand>
        <name>ATP</name>
        <dbReference type="ChEBI" id="CHEBI:30616"/>
    </ligand>
</feature>
<evidence type="ECO:0000256" key="1">
    <source>
        <dbReference type="ARBA" id="ARBA00006583"/>
    </source>
</evidence>
<keyword evidence="4 8" id="KW-0547">Nucleotide-binding</keyword>
<evidence type="ECO:0000256" key="6">
    <source>
        <dbReference type="ARBA" id="ARBA00023121"/>
    </source>
</evidence>
<dbReference type="InterPro" id="IPR027417">
    <property type="entry name" value="P-loop_NTPase"/>
</dbReference>
<evidence type="ECO:0000256" key="11">
    <source>
        <dbReference type="RuleBase" id="RU004227"/>
    </source>
</evidence>
<evidence type="ECO:0000256" key="7">
    <source>
        <dbReference type="ARBA" id="ARBA00023125"/>
    </source>
</evidence>
<dbReference type="InterPro" id="IPR001957">
    <property type="entry name" value="Chromosome_initiator_DnaA"/>
</dbReference>
<keyword evidence="3 8" id="KW-0235">DNA replication</keyword>
<feature type="region of interest" description="Domain IV, binds dsDNA" evidence="8">
    <location>
        <begin position="347"/>
        <end position="466"/>
    </location>
</feature>
<evidence type="ECO:0000259" key="12">
    <source>
        <dbReference type="SMART" id="SM00382"/>
    </source>
</evidence>
<evidence type="ECO:0000259" key="13">
    <source>
        <dbReference type="SMART" id="SM00760"/>
    </source>
</evidence>
<dbReference type="GO" id="GO:0003688">
    <property type="term" value="F:DNA replication origin binding"/>
    <property type="evidence" value="ECO:0007669"/>
    <property type="project" value="UniProtKB-UniRule"/>
</dbReference>
<dbReference type="SUPFAM" id="SSF52540">
    <property type="entry name" value="P-loop containing nucleoside triphosphate hydrolases"/>
    <property type="match status" value="1"/>
</dbReference>
<dbReference type="InterPro" id="IPR013159">
    <property type="entry name" value="DnaA_C"/>
</dbReference>
<feature type="binding site" evidence="8">
    <location>
        <position position="176"/>
    </location>
    <ligand>
        <name>ATP</name>
        <dbReference type="ChEBI" id="CHEBI:30616"/>
    </ligand>
</feature>
<accession>A0AAE6Z2K0</accession>
<feature type="binding site" evidence="8">
    <location>
        <position position="178"/>
    </location>
    <ligand>
        <name>ATP</name>
        <dbReference type="ChEBI" id="CHEBI:30616"/>
    </ligand>
</feature>
<evidence type="ECO:0000256" key="4">
    <source>
        <dbReference type="ARBA" id="ARBA00022741"/>
    </source>
</evidence>
<dbReference type="InterPro" id="IPR038454">
    <property type="entry name" value="DnaA_N_sf"/>
</dbReference>
<organism evidence="14 15">
    <name type="scientific">Dickeya zeae</name>
    <dbReference type="NCBI Taxonomy" id="204042"/>
    <lineage>
        <taxon>Bacteria</taxon>
        <taxon>Pseudomonadati</taxon>
        <taxon>Pseudomonadota</taxon>
        <taxon>Gammaproteobacteria</taxon>
        <taxon>Enterobacterales</taxon>
        <taxon>Pectobacteriaceae</taxon>
        <taxon>Dickeya</taxon>
    </lineage>
</organism>
<dbReference type="InterPro" id="IPR024633">
    <property type="entry name" value="DnaA_N_dom"/>
</dbReference>
<dbReference type="InterPro" id="IPR010921">
    <property type="entry name" value="Trp_repressor/repl_initiator"/>
</dbReference>
<dbReference type="SMART" id="SM00760">
    <property type="entry name" value="Bac_DnaA_C"/>
    <property type="match status" value="1"/>
</dbReference>
<dbReference type="Proteomes" id="UP000500801">
    <property type="component" value="Chromosome"/>
</dbReference>
<evidence type="ECO:0000256" key="3">
    <source>
        <dbReference type="ARBA" id="ARBA00022705"/>
    </source>
</evidence>
<feature type="binding site" evidence="8">
    <location>
        <position position="177"/>
    </location>
    <ligand>
        <name>ATP</name>
        <dbReference type="ChEBI" id="CHEBI:30616"/>
    </ligand>
</feature>
<evidence type="ECO:0000256" key="5">
    <source>
        <dbReference type="ARBA" id="ARBA00022840"/>
    </source>
</evidence>
<dbReference type="RefSeq" id="WP_168363921.1">
    <property type="nucleotide sequence ID" value="NZ_CP033622.1"/>
</dbReference>
<dbReference type="PROSITE" id="PS01008">
    <property type="entry name" value="DNAA"/>
    <property type="match status" value="1"/>
</dbReference>
<dbReference type="SUPFAM" id="SSF48295">
    <property type="entry name" value="TrpR-like"/>
    <property type="match status" value="1"/>
</dbReference>
<dbReference type="CDD" id="cd00009">
    <property type="entry name" value="AAA"/>
    <property type="match status" value="1"/>
</dbReference>
<protein>
    <recommendedName>
        <fullName evidence="8 9">Chromosomal replication initiator protein DnaA</fullName>
    </recommendedName>
</protein>
<comment type="subunit">
    <text evidence="8">Oligomerizes as a right-handed, spiral filament on DNA at oriC.</text>
</comment>
<dbReference type="CDD" id="cd06571">
    <property type="entry name" value="Bac_DnaA_C"/>
    <property type="match status" value="1"/>
</dbReference>
<gene>
    <name evidence="8 14" type="primary">dnaA</name>
    <name evidence="14" type="ORF">DWG24_20990</name>
</gene>
<dbReference type="HAMAP" id="MF_00377">
    <property type="entry name" value="DnaA_bact"/>
    <property type="match status" value="1"/>
</dbReference>
<evidence type="ECO:0000256" key="9">
    <source>
        <dbReference type="NCBIfam" id="TIGR00362"/>
    </source>
</evidence>
<sequence>MESAVSLSLWQQCLARLQDELPATEFSMWIRPLQAELSDNTLALYAPNRFVLDWVRDKYINNINGLLNDFCGMDAPLLRFEVGSKPATPVVAPVGNHHATVAVPQTRAVSPVRPSWETPSAPAEHTYRSNVNPKHTFDNFVEGKSNQLARAAARQVADNPGGAYNPLFLYGGTGLGKTHLLHAVGNGIMARKPNAKVVYMHSERFVQDMVKALQNNAIEEFKRYYRSVDALLIDDIQFFANKERSQEEFFHTFNALLEGNQQIILTSDRYPKEINGVEDRLKSRFGWGLTVAIEPPELETRVAILMKKADENDIRLPGEVAFFIAKRLRSNVRELEGALNRVIANANFTGRSITIDFVREALRDLLALQEKLVTIDNIQKTVAEYYKIKVADLLSKRRSRSVARPRQMAMALAKELTNHSLPEIGDAFGGRDHTTVLHACRKIEQLREESHDIKEDFSNLIRTLSS</sequence>
<dbReference type="Gene3D" id="1.10.8.60">
    <property type="match status" value="1"/>
</dbReference>
<dbReference type="GO" id="GO:0005524">
    <property type="term" value="F:ATP binding"/>
    <property type="evidence" value="ECO:0007669"/>
    <property type="project" value="UniProtKB-UniRule"/>
</dbReference>
<feature type="domain" description="Chromosomal replication initiator DnaA C-terminal" evidence="13">
    <location>
        <begin position="374"/>
        <end position="443"/>
    </location>
</feature>
<reference evidence="14 15" key="1">
    <citation type="submission" date="2018-11" db="EMBL/GenBank/DDBJ databases">
        <title>Complete genome sequence of Dickeya zeae strain CE1 infecting Canna edulis Ker-Gawl. in China.</title>
        <authorList>
            <person name="Zhang J."/>
            <person name="Lin B."/>
            <person name="Shen H."/>
            <person name="Jiang S."/>
            <person name="Pu X."/>
            <person name="Sun D."/>
        </authorList>
    </citation>
    <scope>NUCLEOTIDE SEQUENCE [LARGE SCALE GENOMIC DNA]</scope>
    <source>
        <strain evidence="14 15">CE1</strain>
    </source>
</reference>
<feature type="domain" description="AAA+ ATPase" evidence="12">
    <location>
        <begin position="163"/>
        <end position="365"/>
    </location>
</feature>
<dbReference type="FunFam" id="3.30.300.180:FF:000001">
    <property type="entry name" value="Chromosomal replication initiator protein DnaA"/>
    <property type="match status" value="1"/>
</dbReference>
<dbReference type="GO" id="GO:0005886">
    <property type="term" value="C:plasma membrane"/>
    <property type="evidence" value="ECO:0007669"/>
    <property type="project" value="TreeGrafter"/>
</dbReference>
<evidence type="ECO:0000313" key="15">
    <source>
        <dbReference type="Proteomes" id="UP000500801"/>
    </source>
</evidence>
<proteinExistence type="inferred from homology"/>
<keyword evidence="7 8" id="KW-0238">DNA-binding</keyword>
<dbReference type="GO" id="GO:0005737">
    <property type="term" value="C:cytoplasm"/>
    <property type="evidence" value="ECO:0007669"/>
    <property type="project" value="UniProtKB-SubCell"/>
</dbReference>
<evidence type="ECO:0000313" key="14">
    <source>
        <dbReference type="EMBL" id="QIZ53041.1"/>
    </source>
</evidence>
<dbReference type="Gene3D" id="3.40.50.300">
    <property type="entry name" value="P-loop containing nucleotide triphosphate hydrolases"/>
    <property type="match status" value="1"/>
</dbReference>
<feature type="region of interest" description="Domain III, AAA+ region" evidence="8">
    <location>
        <begin position="130"/>
        <end position="346"/>
    </location>
</feature>
<dbReference type="InterPro" id="IPR018312">
    <property type="entry name" value="Chromosome_initiator_DnaA_CS"/>
</dbReference>
<dbReference type="Pfam" id="PF08299">
    <property type="entry name" value="Bac_DnaA_C"/>
    <property type="match status" value="1"/>
</dbReference>
<dbReference type="Gene3D" id="3.30.300.180">
    <property type="match status" value="1"/>
</dbReference>
<evidence type="ECO:0000256" key="10">
    <source>
        <dbReference type="RuleBase" id="RU000577"/>
    </source>
</evidence>
<keyword evidence="6 8" id="KW-0446">Lipid-binding</keyword>
<dbReference type="GO" id="GO:0006270">
    <property type="term" value="P:DNA replication initiation"/>
    <property type="evidence" value="ECO:0007669"/>
    <property type="project" value="UniProtKB-UniRule"/>
</dbReference>
<dbReference type="Gene3D" id="1.10.1750.10">
    <property type="match status" value="1"/>
</dbReference>
<dbReference type="PANTHER" id="PTHR30050">
    <property type="entry name" value="CHROMOSOMAL REPLICATION INITIATOR PROTEIN DNAA"/>
    <property type="match status" value="1"/>
</dbReference>
<evidence type="ECO:0000256" key="8">
    <source>
        <dbReference type="HAMAP-Rule" id="MF_00377"/>
    </source>
</evidence>
<feature type="region of interest" description="Domain I, interacts with DnaA modulators" evidence="8">
    <location>
        <begin position="1"/>
        <end position="100"/>
    </location>
</feature>
<comment type="subcellular location">
    <subcellularLocation>
        <location evidence="8">Cytoplasm</location>
    </subcellularLocation>
</comment>